<keyword evidence="1" id="KW-0812">Transmembrane</keyword>
<feature type="transmembrane region" description="Helical" evidence="1">
    <location>
        <begin position="163"/>
        <end position="183"/>
    </location>
</feature>
<dbReference type="Proteomes" id="UP000246722">
    <property type="component" value="Unassembled WGS sequence"/>
</dbReference>
<comment type="caution">
    <text evidence="2">The sequence shown here is derived from an EMBL/GenBank/DDBJ whole genome shotgun (WGS) entry which is preliminary data.</text>
</comment>
<feature type="transmembrane region" description="Helical" evidence="1">
    <location>
        <begin position="28"/>
        <end position="51"/>
    </location>
</feature>
<proteinExistence type="predicted"/>
<sequence>MPILLGVVAWQIAVQLSRESDLSGRSAWAVIAPYLGILLAGVLWGVVYYPLVLKNTRIELGAAALVVTDWSGRTRTVHYARVEANIYALIKTRTDPLPMLYLLDSAGKRVLRLEGTLWPREAMDEVGASTRVDRTTFAEAVTYQQLRRAYPRAIGWGQAYPRVLSLITVAGILALIIVLYTVIS</sequence>
<dbReference type="EMBL" id="QHLY01000012">
    <property type="protein sequence ID" value="PXA67189.1"/>
    <property type="molecule type" value="Genomic_DNA"/>
</dbReference>
<accession>A0A317ZPY6</accession>
<organism evidence="2 3">
    <name type="scientific">Cryobacterium arcticum</name>
    <dbReference type="NCBI Taxonomy" id="670052"/>
    <lineage>
        <taxon>Bacteria</taxon>
        <taxon>Bacillati</taxon>
        <taxon>Actinomycetota</taxon>
        <taxon>Actinomycetes</taxon>
        <taxon>Micrococcales</taxon>
        <taxon>Microbacteriaceae</taxon>
        <taxon>Cryobacterium</taxon>
    </lineage>
</organism>
<keyword evidence="3" id="KW-1185">Reference proteome</keyword>
<keyword evidence="1" id="KW-1133">Transmembrane helix</keyword>
<reference evidence="2 3" key="1">
    <citation type="submission" date="2018-05" db="EMBL/GenBank/DDBJ databases">
        <title>Genetic diversity of glacier-inhabiting Cryobacterium bacteria in China and description of Cryobacterium mengkeensis sp. nov. and Arthrobacter glacialis sp. nov.</title>
        <authorList>
            <person name="Liu Q."/>
            <person name="Xin Y.-H."/>
        </authorList>
    </citation>
    <scope>NUCLEOTIDE SEQUENCE [LARGE SCALE GENOMIC DNA]</scope>
    <source>
        <strain evidence="2 3">SK-1</strain>
    </source>
</reference>
<dbReference type="AlphaFoldDB" id="A0A317ZPY6"/>
<gene>
    <name evidence="2" type="ORF">CTB96_10530</name>
</gene>
<protein>
    <submittedName>
        <fullName evidence="2">Uncharacterized protein</fullName>
    </submittedName>
</protein>
<evidence type="ECO:0000313" key="2">
    <source>
        <dbReference type="EMBL" id="PXA67189.1"/>
    </source>
</evidence>
<evidence type="ECO:0000313" key="3">
    <source>
        <dbReference type="Proteomes" id="UP000246722"/>
    </source>
</evidence>
<name>A0A317ZPY6_9MICO</name>
<evidence type="ECO:0000256" key="1">
    <source>
        <dbReference type="SAM" id="Phobius"/>
    </source>
</evidence>
<keyword evidence="1" id="KW-0472">Membrane</keyword>